<dbReference type="InterPro" id="IPR006016">
    <property type="entry name" value="UspA"/>
</dbReference>
<dbReference type="RefSeq" id="WP_180909945.1">
    <property type="nucleotide sequence ID" value="NZ_CAIJDP010000082.1"/>
</dbReference>
<name>A0A6V6Z5Z9_9FLAO</name>
<reference evidence="3 4" key="1">
    <citation type="submission" date="2020-06" db="EMBL/GenBank/DDBJ databases">
        <authorList>
            <person name="Criscuolo A."/>
        </authorList>
    </citation>
    <scope>NUCLEOTIDE SEQUENCE [LARGE SCALE GENOMIC DNA]</scope>
    <source>
        <strain evidence="4">CIP 111411</strain>
    </source>
</reference>
<comment type="similarity">
    <text evidence="1">Belongs to the universal stress protein A family.</text>
</comment>
<evidence type="ECO:0000259" key="2">
    <source>
        <dbReference type="Pfam" id="PF00582"/>
    </source>
</evidence>
<dbReference type="PANTHER" id="PTHR46268">
    <property type="entry name" value="STRESS RESPONSE PROTEIN NHAX"/>
    <property type="match status" value="1"/>
</dbReference>
<dbReference type="AlphaFoldDB" id="A0A6V6Z5Z9"/>
<evidence type="ECO:0000256" key="1">
    <source>
        <dbReference type="ARBA" id="ARBA00008791"/>
    </source>
</evidence>
<dbReference type="SUPFAM" id="SSF52402">
    <property type="entry name" value="Adenine nucleotide alpha hydrolases-like"/>
    <property type="match status" value="2"/>
</dbReference>
<dbReference type="Gene3D" id="3.40.50.12370">
    <property type="match status" value="1"/>
</dbReference>
<proteinExistence type="inferred from homology"/>
<dbReference type="EMBL" id="CAIJDP010000082">
    <property type="protein sequence ID" value="CAD0007220.1"/>
    <property type="molecule type" value="Genomic_DNA"/>
</dbReference>
<dbReference type="PANTHER" id="PTHR46268:SF26">
    <property type="entry name" value="UNIVERSAL STRESS PROTEIN MJ0577"/>
    <property type="match status" value="1"/>
</dbReference>
<accession>A0A6V6Z5Z9</accession>
<organism evidence="3 4">
    <name type="scientific">Flavobacterium salmonis</name>
    <dbReference type="NCBI Taxonomy" id="2654844"/>
    <lineage>
        <taxon>Bacteria</taxon>
        <taxon>Pseudomonadati</taxon>
        <taxon>Bacteroidota</taxon>
        <taxon>Flavobacteriia</taxon>
        <taxon>Flavobacteriales</taxon>
        <taxon>Flavobacteriaceae</taxon>
        <taxon>Flavobacterium</taxon>
    </lineage>
</organism>
<feature type="domain" description="UspA" evidence="2">
    <location>
        <begin position="7"/>
        <end position="141"/>
    </location>
</feature>
<evidence type="ECO:0000313" key="4">
    <source>
        <dbReference type="Proteomes" id="UP000530060"/>
    </source>
</evidence>
<dbReference type="Pfam" id="PF00582">
    <property type="entry name" value="Usp"/>
    <property type="match status" value="1"/>
</dbReference>
<dbReference type="Proteomes" id="UP000530060">
    <property type="component" value="Unassembled WGS sequence"/>
</dbReference>
<protein>
    <submittedName>
        <fullName evidence="3">Universal stress protein UspA</fullName>
    </submittedName>
</protein>
<gene>
    <name evidence="3" type="ORF">FLAT13_03715</name>
</gene>
<dbReference type="CDD" id="cd00293">
    <property type="entry name" value="USP-like"/>
    <property type="match status" value="1"/>
</dbReference>
<sequence length="275" mass="31206">MSLSTSIIAATNFTATASNAVNYAAAFAKVKGSRLILFNSFTLSIHSSNSRISGDNMQLELNNSEERLKHLADDIARLYSIEVESLCLYSSLEEELPLLIEKNQTELVVMGMAERSIEQDLLGNSTTWVIKNVDIPVLAVPHSARFVSEKKILFAFESRNLESIQKLSWFSQTAEALKAEVEFFSVDHRVEEMIEQQQEVIGEKEQSEHRAEYRFKSIRSSDVVREIKKEIENYNADMLVMVPQKYGFWDSMVHISKTRTMASGLQIPLLSLPNF</sequence>
<evidence type="ECO:0000313" key="3">
    <source>
        <dbReference type="EMBL" id="CAD0007220.1"/>
    </source>
</evidence>
<comment type="caution">
    <text evidence="3">The sequence shown here is derived from an EMBL/GenBank/DDBJ whole genome shotgun (WGS) entry which is preliminary data.</text>
</comment>
<keyword evidence="4" id="KW-1185">Reference proteome</keyword>